<keyword evidence="2 7" id="KW-0349">Heme</keyword>
<keyword evidence="3 7" id="KW-0479">Metal-binding</keyword>
<keyword evidence="11" id="KW-1185">Reference proteome</keyword>
<dbReference type="InterPro" id="IPR001128">
    <property type="entry name" value="Cyt_P450"/>
</dbReference>
<comment type="cofactor">
    <cofactor evidence="7">
        <name>heme</name>
        <dbReference type="ChEBI" id="CHEBI:30413"/>
    </cofactor>
</comment>
<dbReference type="InterPro" id="IPR002403">
    <property type="entry name" value="Cyt_P450_E_grp-IV"/>
</dbReference>
<evidence type="ECO:0000313" key="10">
    <source>
        <dbReference type="EMBL" id="TDC04465.1"/>
    </source>
</evidence>
<name>A0A4R4N6T3_9ACTN</name>
<comment type="similarity">
    <text evidence="1 8">Belongs to the cytochrome P450 family.</text>
</comment>
<gene>
    <name evidence="10" type="ORF">E1284_36815</name>
</gene>
<dbReference type="InterPro" id="IPR017972">
    <property type="entry name" value="Cyt_P450_CS"/>
</dbReference>
<dbReference type="EMBL" id="SMJW01000339">
    <property type="protein sequence ID" value="TDC04465.1"/>
    <property type="molecule type" value="Genomic_DNA"/>
</dbReference>
<keyword evidence="5 7" id="KW-0408">Iron</keyword>
<organism evidence="10 11">
    <name type="scientific">Actinomadura bangladeshensis</name>
    <dbReference type="NCBI Taxonomy" id="453573"/>
    <lineage>
        <taxon>Bacteria</taxon>
        <taxon>Bacillati</taxon>
        <taxon>Actinomycetota</taxon>
        <taxon>Actinomycetes</taxon>
        <taxon>Streptosporangiales</taxon>
        <taxon>Thermomonosporaceae</taxon>
        <taxon>Actinomadura</taxon>
    </lineage>
</organism>
<sequence length="126" mass="13742">MAPHSPVRETSRPTNRRARGPSPSLTARHGIAFARNPPEVRPLAGRFRPDRWDPSCALYRPATASTYLPFGGGPHRCIGSALATVEIKTMPACLLRRTRLRLLSPAVTPTSVTAMRPRAGLPVRVL</sequence>
<dbReference type="GO" id="GO:0005506">
    <property type="term" value="F:iron ion binding"/>
    <property type="evidence" value="ECO:0007669"/>
    <property type="project" value="InterPro"/>
</dbReference>
<dbReference type="GO" id="GO:0016705">
    <property type="term" value="F:oxidoreductase activity, acting on paired donors, with incorporation or reduction of molecular oxygen"/>
    <property type="evidence" value="ECO:0007669"/>
    <property type="project" value="InterPro"/>
</dbReference>
<dbReference type="PROSITE" id="PS00086">
    <property type="entry name" value="CYTOCHROME_P450"/>
    <property type="match status" value="1"/>
</dbReference>
<feature type="region of interest" description="Disordered" evidence="9">
    <location>
        <begin position="1"/>
        <end position="30"/>
    </location>
</feature>
<evidence type="ECO:0000256" key="7">
    <source>
        <dbReference type="PIRSR" id="PIRSR602403-1"/>
    </source>
</evidence>
<evidence type="ECO:0000313" key="11">
    <source>
        <dbReference type="Proteomes" id="UP000295431"/>
    </source>
</evidence>
<dbReference type="InterPro" id="IPR036396">
    <property type="entry name" value="Cyt_P450_sf"/>
</dbReference>
<evidence type="ECO:0000256" key="4">
    <source>
        <dbReference type="ARBA" id="ARBA00023002"/>
    </source>
</evidence>
<keyword evidence="6 8" id="KW-0503">Monooxygenase</keyword>
<protein>
    <submittedName>
        <fullName evidence="10">Cytochrome P450</fullName>
    </submittedName>
</protein>
<dbReference type="GO" id="GO:0004497">
    <property type="term" value="F:monooxygenase activity"/>
    <property type="evidence" value="ECO:0007669"/>
    <property type="project" value="UniProtKB-KW"/>
</dbReference>
<keyword evidence="4 8" id="KW-0560">Oxidoreductase</keyword>
<evidence type="ECO:0000256" key="6">
    <source>
        <dbReference type="ARBA" id="ARBA00023033"/>
    </source>
</evidence>
<dbReference type="Gene3D" id="1.10.630.10">
    <property type="entry name" value="Cytochrome P450"/>
    <property type="match status" value="1"/>
</dbReference>
<evidence type="ECO:0000256" key="8">
    <source>
        <dbReference type="RuleBase" id="RU000461"/>
    </source>
</evidence>
<feature type="compositionally biased region" description="Basic and acidic residues" evidence="9">
    <location>
        <begin position="1"/>
        <end position="11"/>
    </location>
</feature>
<dbReference type="AlphaFoldDB" id="A0A4R4N6T3"/>
<dbReference type="RefSeq" id="WP_131944773.1">
    <property type="nucleotide sequence ID" value="NZ_BAAAMX010000013.1"/>
</dbReference>
<reference evidence="10 11" key="1">
    <citation type="submission" date="2019-03" db="EMBL/GenBank/DDBJ databases">
        <title>Draft genome sequences of novel Actinobacteria.</title>
        <authorList>
            <person name="Sahin N."/>
            <person name="Ay H."/>
            <person name="Saygin H."/>
        </authorList>
    </citation>
    <scope>NUCLEOTIDE SEQUENCE [LARGE SCALE GENOMIC DNA]</scope>
    <source>
        <strain evidence="10 11">DSM 45347</strain>
    </source>
</reference>
<feature type="binding site" description="axial binding residue" evidence="7">
    <location>
        <position position="77"/>
    </location>
    <ligand>
        <name>heme</name>
        <dbReference type="ChEBI" id="CHEBI:30413"/>
    </ligand>
    <ligandPart>
        <name>Fe</name>
        <dbReference type="ChEBI" id="CHEBI:18248"/>
    </ligandPart>
</feature>
<dbReference type="Proteomes" id="UP000295431">
    <property type="component" value="Unassembled WGS sequence"/>
</dbReference>
<evidence type="ECO:0000256" key="9">
    <source>
        <dbReference type="SAM" id="MobiDB-lite"/>
    </source>
</evidence>
<evidence type="ECO:0000256" key="1">
    <source>
        <dbReference type="ARBA" id="ARBA00010617"/>
    </source>
</evidence>
<dbReference type="PANTHER" id="PTHR24291:SF50">
    <property type="entry name" value="BIFUNCTIONAL ALBAFLAVENONE MONOOXYGENASE_TERPENE SYNTHASE"/>
    <property type="match status" value="1"/>
</dbReference>
<proteinExistence type="inferred from homology"/>
<dbReference type="InterPro" id="IPR050196">
    <property type="entry name" value="Cytochrome_P450_Monoox"/>
</dbReference>
<dbReference type="PRINTS" id="PR00465">
    <property type="entry name" value="EP450IV"/>
</dbReference>
<dbReference type="Pfam" id="PF00067">
    <property type="entry name" value="p450"/>
    <property type="match status" value="1"/>
</dbReference>
<dbReference type="GO" id="GO:0020037">
    <property type="term" value="F:heme binding"/>
    <property type="evidence" value="ECO:0007669"/>
    <property type="project" value="InterPro"/>
</dbReference>
<dbReference type="PANTHER" id="PTHR24291">
    <property type="entry name" value="CYTOCHROME P450 FAMILY 4"/>
    <property type="match status" value="1"/>
</dbReference>
<evidence type="ECO:0000256" key="3">
    <source>
        <dbReference type="ARBA" id="ARBA00022723"/>
    </source>
</evidence>
<dbReference type="OrthoDB" id="3217230at2"/>
<evidence type="ECO:0000256" key="5">
    <source>
        <dbReference type="ARBA" id="ARBA00023004"/>
    </source>
</evidence>
<accession>A0A4R4N6T3</accession>
<dbReference type="SUPFAM" id="SSF48264">
    <property type="entry name" value="Cytochrome P450"/>
    <property type="match status" value="1"/>
</dbReference>
<evidence type="ECO:0000256" key="2">
    <source>
        <dbReference type="ARBA" id="ARBA00022617"/>
    </source>
</evidence>
<comment type="caution">
    <text evidence="10">The sequence shown here is derived from an EMBL/GenBank/DDBJ whole genome shotgun (WGS) entry which is preliminary data.</text>
</comment>